<protein>
    <submittedName>
        <fullName evidence="1">Uncharacterized protein</fullName>
    </submittedName>
</protein>
<reference evidence="1 2" key="1">
    <citation type="submission" date="2023-07" db="EMBL/GenBank/DDBJ databases">
        <title>Sorghum-associated microbial communities from plants grown in Nebraska, USA.</title>
        <authorList>
            <person name="Schachtman D."/>
        </authorList>
    </citation>
    <scope>NUCLEOTIDE SEQUENCE [LARGE SCALE GENOMIC DNA]</scope>
    <source>
        <strain evidence="1 2">DS1039</strain>
    </source>
</reference>
<evidence type="ECO:0000313" key="1">
    <source>
        <dbReference type="EMBL" id="MDR6378979.1"/>
    </source>
</evidence>
<gene>
    <name evidence="1" type="ORF">J2776_005701</name>
</gene>
<dbReference type="RefSeq" id="WP_310071008.1">
    <property type="nucleotide sequence ID" value="NZ_JAVDQN010000006.1"/>
</dbReference>
<proteinExistence type="predicted"/>
<name>A0ABU1L6Y0_9BURK</name>
<keyword evidence="2" id="KW-1185">Reference proteome</keyword>
<evidence type="ECO:0000313" key="2">
    <source>
        <dbReference type="Proteomes" id="UP001185254"/>
    </source>
</evidence>
<dbReference type="Proteomes" id="UP001185254">
    <property type="component" value="Unassembled WGS sequence"/>
</dbReference>
<sequence length="88" mass="9661">MAAETTRCRAAAVESLNKSAPSMTVLTPLTTANQRYQTVAHWHKSGFSDFQGKSTERFPAKAVYRKSLHQTANGGTPAVLLSRRIARQ</sequence>
<organism evidence="1 2">
    <name type="scientific">Paraburkholderia caledonica</name>
    <dbReference type="NCBI Taxonomy" id="134536"/>
    <lineage>
        <taxon>Bacteria</taxon>
        <taxon>Pseudomonadati</taxon>
        <taxon>Pseudomonadota</taxon>
        <taxon>Betaproteobacteria</taxon>
        <taxon>Burkholderiales</taxon>
        <taxon>Burkholderiaceae</taxon>
        <taxon>Paraburkholderia</taxon>
    </lineage>
</organism>
<dbReference type="EMBL" id="JAVDQN010000006">
    <property type="protein sequence ID" value="MDR6378979.1"/>
    <property type="molecule type" value="Genomic_DNA"/>
</dbReference>
<comment type="caution">
    <text evidence="1">The sequence shown here is derived from an EMBL/GenBank/DDBJ whole genome shotgun (WGS) entry which is preliminary data.</text>
</comment>
<accession>A0ABU1L6Y0</accession>